<dbReference type="InterPro" id="IPR011990">
    <property type="entry name" value="TPR-like_helical_dom_sf"/>
</dbReference>
<dbReference type="Gene3D" id="1.25.40.10">
    <property type="entry name" value="Tetratricopeptide repeat domain"/>
    <property type="match status" value="1"/>
</dbReference>
<dbReference type="AlphaFoldDB" id="A0A816A9K2"/>
<dbReference type="Proteomes" id="UP000681722">
    <property type="component" value="Unassembled WGS sequence"/>
</dbReference>
<accession>A0A816A9K2</accession>
<evidence type="ECO:0000313" key="1">
    <source>
        <dbReference type="EMBL" id="CAF1593051.1"/>
    </source>
</evidence>
<sequence>YLWVHMKVGVCNRNCGEYDLALDNFHQSLNYIKYQNTDDQLIIQTTIYYQILKLFKDNLRSTEEYKRDIIDKISLNINLPIYDRLLIYPLIIDFMEELKSDANDGQNVKEIQNYINSNISRYNKTQLEKSNFIVIENYINLHETLLFQCIGDVLVHIDDMDAAIIYWTEILELKQQTLSSTIIDLIKSSESTFIEVYDEIRLYGQHFIQHLQSIIDCYEKAAKYWEKKGNSNTNNKEKNLKSFDRAIENYQSSLKVAEKMPDLTIKERINGELEKIRSFLR</sequence>
<dbReference type="SUPFAM" id="SSF48452">
    <property type="entry name" value="TPR-like"/>
    <property type="match status" value="1"/>
</dbReference>
<dbReference type="EMBL" id="CAJNOQ010034059">
    <property type="protein sequence ID" value="CAF1593051.1"/>
    <property type="molecule type" value="Genomic_DNA"/>
</dbReference>
<comment type="caution">
    <text evidence="1">The sequence shown here is derived from an EMBL/GenBank/DDBJ whole genome shotgun (WGS) entry which is preliminary data.</text>
</comment>
<gene>
    <name evidence="1" type="ORF">GPM918_LOCUS41894</name>
    <name evidence="2" type="ORF">SRO942_LOCUS43023</name>
</gene>
<name>A0A816A9K2_9BILA</name>
<dbReference type="Proteomes" id="UP000663829">
    <property type="component" value="Unassembled WGS sequence"/>
</dbReference>
<feature type="non-terminal residue" evidence="1">
    <location>
        <position position="1"/>
    </location>
</feature>
<evidence type="ECO:0000313" key="3">
    <source>
        <dbReference type="Proteomes" id="UP000663829"/>
    </source>
</evidence>
<proteinExistence type="predicted"/>
<evidence type="ECO:0000313" key="2">
    <source>
        <dbReference type="EMBL" id="CAF4466125.1"/>
    </source>
</evidence>
<reference evidence="1" key="1">
    <citation type="submission" date="2021-02" db="EMBL/GenBank/DDBJ databases">
        <authorList>
            <person name="Nowell W R."/>
        </authorList>
    </citation>
    <scope>NUCLEOTIDE SEQUENCE</scope>
</reference>
<protein>
    <submittedName>
        <fullName evidence="1">Uncharacterized protein</fullName>
    </submittedName>
</protein>
<dbReference type="EMBL" id="CAJOBC010100262">
    <property type="protein sequence ID" value="CAF4466125.1"/>
    <property type="molecule type" value="Genomic_DNA"/>
</dbReference>
<organism evidence="1 3">
    <name type="scientific">Didymodactylos carnosus</name>
    <dbReference type="NCBI Taxonomy" id="1234261"/>
    <lineage>
        <taxon>Eukaryota</taxon>
        <taxon>Metazoa</taxon>
        <taxon>Spiralia</taxon>
        <taxon>Gnathifera</taxon>
        <taxon>Rotifera</taxon>
        <taxon>Eurotatoria</taxon>
        <taxon>Bdelloidea</taxon>
        <taxon>Philodinida</taxon>
        <taxon>Philodinidae</taxon>
        <taxon>Didymodactylos</taxon>
    </lineage>
</organism>
<keyword evidence="3" id="KW-1185">Reference proteome</keyword>